<evidence type="ECO:0000313" key="1">
    <source>
        <dbReference type="EMBL" id="KAI8435272.1"/>
    </source>
</evidence>
<evidence type="ECO:0000313" key="2">
    <source>
        <dbReference type="Proteomes" id="UP001064048"/>
    </source>
</evidence>
<dbReference type="EMBL" id="CM046105">
    <property type="protein sequence ID" value="KAI8435272.1"/>
    <property type="molecule type" value="Genomic_DNA"/>
</dbReference>
<organism evidence="1 2">
    <name type="scientific">Choristoneura fumiferana</name>
    <name type="common">Spruce budworm moth</name>
    <name type="synonym">Archips fumiferana</name>
    <dbReference type="NCBI Taxonomy" id="7141"/>
    <lineage>
        <taxon>Eukaryota</taxon>
        <taxon>Metazoa</taxon>
        <taxon>Ecdysozoa</taxon>
        <taxon>Arthropoda</taxon>
        <taxon>Hexapoda</taxon>
        <taxon>Insecta</taxon>
        <taxon>Pterygota</taxon>
        <taxon>Neoptera</taxon>
        <taxon>Endopterygota</taxon>
        <taxon>Lepidoptera</taxon>
        <taxon>Glossata</taxon>
        <taxon>Ditrysia</taxon>
        <taxon>Tortricoidea</taxon>
        <taxon>Tortricidae</taxon>
        <taxon>Tortricinae</taxon>
        <taxon>Choristoneura</taxon>
    </lineage>
</organism>
<protein>
    <submittedName>
        <fullName evidence="1">Uncharacterized protein</fullName>
    </submittedName>
</protein>
<gene>
    <name evidence="1" type="ORF">MSG28_003611</name>
</gene>
<proteinExistence type="predicted"/>
<keyword evidence="2" id="KW-1185">Reference proteome</keyword>
<dbReference type="Proteomes" id="UP001064048">
    <property type="component" value="Chromosome 5"/>
</dbReference>
<comment type="caution">
    <text evidence="1">The sequence shown here is derived from an EMBL/GenBank/DDBJ whole genome shotgun (WGS) entry which is preliminary data.</text>
</comment>
<sequence length="859" mass="98379">MSRYALLFLLLLVLLSQTSALNILVLISLPLRSHYMAIKTLFRELAIRGHNVTVINNFPDEHPTPRLEFINLLSHDKSVRRTQALETYESFSSWYLHLYNIYRHIQISPGSTTAECEKLFTDENMKQHLARGTKYDVIFVEQFMSDCDLAYAGMHYDAPIIGITSHVLLPKHYYRLGIPYDISVDPHYFTNGGTERSLYRKVETAVVDFFFHTLFKWTLEKRISDVFAKYMPNKKFDLEKLSHERMKMIFSNQHYSITGGRLLAPKLLEIGGIHIQKPKTVPKDIEEFISSSEKGVIYVSFGSLLHASTMSAHKRQQFLDAFKRIPQKVIWKWENASLPKGNDNVLTSSWLPQLDILCHPNVLAFISHGGMLSMSEAAHCGTPLLTLPFFGDQFNNAASARESGLGITLFFQQINSENLVEAIKELTSEKMQSNAKRVSRLWHDRPLPVMDSAIYWTEYVARHRDAPPALPTEQTTWFQTTQLDVLCIIIAITIAILYLIYAIIIFFIRREEVQEEQHVVIEEEEKETEIVAGEEHIVKPPPRSLNRSEVSVRLSLLGKIAEGDGYAYLKATLTNMGLEEISAIKSFKYLQFLDLSNNNLNLGALQAITELPSLVLIQADKNYLQSAALNKMKYLQVMILNKNFLTTVHDVFQPELSTLEAADNRIHRLFFLNRMHTMRCLDFRNNLIDEISELDFPNLDSLYLAGNKIKSLVGLERLVNLRILHVRNNPIRLLNGFDEANKKLQYVNLRNCKVSTLIQVKKLRVLPSLETLIMKGCPYMGGTGEEEADAGGGEEDDNELRVEMLAALPRLKRINKTVVTPEERAEAKDLMMTWLEEGEKDEEELVEEHGEEEVNNEDE</sequence>
<name>A0ACC0KGL6_CHOFU</name>
<reference evidence="1 2" key="1">
    <citation type="journal article" date="2022" name="Genome Biol. Evol.">
        <title>The Spruce Budworm Genome: Reconstructing the Evolutionary History of Antifreeze Proteins.</title>
        <authorList>
            <person name="Beliveau C."/>
            <person name="Gagne P."/>
            <person name="Picq S."/>
            <person name="Vernygora O."/>
            <person name="Keeling C.I."/>
            <person name="Pinkney K."/>
            <person name="Doucet D."/>
            <person name="Wen F."/>
            <person name="Johnston J.S."/>
            <person name="Maaroufi H."/>
            <person name="Boyle B."/>
            <person name="Laroche J."/>
            <person name="Dewar K."/>
            <person name="Juretic N."/>
            <person name="Blackburn G."/>
            <person name="Nisole A."/>
            <person name="Brunet B."/>
            <person name="Brandao M."/>
            <person name="Lumley L."/>
            <person name="Duan J."/>
            <person name="Quan G."/>
            <person name="Lucarotti C.J."/>
            <person name="Roe A.D."/>
            <person name="Sperling F.A.H."/>
            <person name="Levesque R.C."/>
            <person name="Cusson M."/>
        </authorList>
    </citation>
    <scope>NUCLEOTIDE SEQUENCE [LARGE SCALE GENOMIC DNA]</scope>
    <source>
        <strain evidence="1">Glfc:IPQL:Cfum</strain>
    </source>
</reference>
<accession>A0ACC0KGL6</accession>